<gene>
    <name evidence="1" type="ORF">GCM10007108_08620</name>
</gene>
<evidence type="ECO:0000313" key="1">
    <source>
        <dbReference type="EMBL" id="GGM72778.1"/>
    </source>
</evidence>
<dbReference type="Proteomes" id="UP000632195">
    <property type="component" value="Unassembled WGS sequence"/>
</dbReference>
<name>A0AA37BRP9_9ARCH</name>
<proteinExistence type="predicted"/>
<comment type="caution">
    <text evidence="1">The sequence shown here is derived from an EMBL/GenBank/DDBJ whole genome shotgun (WGS) entry which is preliminary data.</text>
</comment>
<keyword evidence="2" id="KW-1185">Reference proteome</keyword>
<evidence type="ECO:0000313" key="2">
    <source>
        <dbReference type="Proteomes" id="UP000632195"/>
    </source>
</evidence>
<accession>A0AA37BRP9</accession>
<organism evidence="1 2">
    <name type="scientific">Thermogymnomonas acidicola</name>
    <dbReference type="NCBI Taxonomy" id="399579"/>
    <lineage>
        <taxon>Archaea</taxon>
        <taxon>Methanobacteriati</taxon>
        <taxon>Thermoplasmatota</taxon>
        <taxon>Thermoplasmata</taxon>
        <taxon>Thermoplasmatales</taxon>
        <taxon>Thermogymnomonas</taxon>
    </lineage>
</organism>
<reference evidence="1" key="2">
    <citation type="submission" date="2022-09" db="EMBL/GenBank/DDBJ databases">
        <authorList>
            <person name="Sun Q."/>
            <person name="Ohkuma M."/>
        </authorList>
    </citation>
    <scope>NUCLEOTIDE SEQUENCE</scope>
    <source>
        <strain evidence="1">JCM 13583</strain>
    </source>
</reference>
<protein>
    <submittedName>
        <fullName evidence="1">Uncharacterized protein</fullName>
    </submittedName>
</protein>
<dbReference type="AlphaFoldDB" id="A0AA37BRP9"/>
<reference evidence="1" key="1">
    <citation type="journal article" date="2014" name="Int. J. Syst. Evol. Microbiol.">
        <title>Complete genome sequence of Corynebacterium casei LMG S-19264T (=DSM 44701T), isolated from a smear-ripened cheese.</title>
        <authorList>
            <consortium name="US DOE Joint Genome Institute (JGI-PGF)"/>
            <person name="Walter F."/>
            <person name="Albersmeier A."/>
            <person name="Kalinowski J."/>
            <person name="Ruckert C."/>
        </authorList>
    </citation>
    <scope>NUCLEOTIDE SEQUENCE</scope>
    <source>
        <strain evidence="1">JCM 13583</strain>
    </source>
</reference>
<dbReference type="EMBL" id="BMNY01000001">
    <property type="protein sequence ID" value="GGM72778.1"/>
    <property type="molecule type" value="Genomic_DNA"/>
</dbReference>
<sequence>MTENGEEYKRKIQEIADIANKAEAADFKIRYIYRNKEQDENGQAHVSYSTKELVIDDSAKSYLITRVENTLKDVADRNDEVIRNYRFEQQITDGSVGILNDEDFPAELKKLIPEFSKAVDYATDGSRESARKVRQSIVGYAIIFKGIKMVKRIHTIELATGKKFKQSLLVGSKSNKLQKFKEDIIVLTISEPDFIIVNQGGKDTVFIYNSANFAHVCMSNKEMIERLKSQDNPINKILNKPEKLYEYLRKAPSAIHVLYFAANRSGFKIEPNYIEELNKEYFADNRLAVDENERLICENLNGRDIYLILLGKYGSHFRTDGKSEKIIVKEYQNFKMKGQ</sequence>
<dbReference type="RefSeq" id="WP_188680615.1">
    <property type="nucleotide sequence ID" value="NZ_BMNY01000001.1"/>
</dbReference>